<dbReference type="PANTHER" id="PTHR43798">
    <property type="entry name" value="MONOACYLGLYCEROL LIPASE"/>
    <property type="match status" value="1"/>
</dbReference>
<evidence type="ECO:0000259" key="1">
    <source>
        <dbReference type="Pfam" id="PF12146"/>
    </source>
</evidence>
<dbReference type="Pfam" id="PF12146">
    <property type="entry name" value="Hydrolase_4"/>
    <property type="match status" value="1"/>
</dbReference>
<proteinExistence type="predicted"/>
<dbReference type="RefSeq" id="WP_389358567.1">
    <property type="nucleotide sequence ID" value="NZ_JBIACK010000001.1"/>
</dbReference>
<dbReference type="Proteomes" id="UP001601059">
    <property type="component" value="Unassembled WGS sequence"/>
</dbReference>
<dbReference type="SUPFAM" id="SSF53474">
    <property type="entry name" value="alpha/beta-Hydrolases"/>
    <property type="match status" value="1"/>
</dbReference>
<comment type="caution">
    <text evidence="2">The sequence shown here is derived from an EMBL/GenBank/DDBJ whole genome shotgun (WGS) entry which is preliminary data.</text>
</comment>
<keyword evidence="3" id="KW-1185">Reference proteome</keyword>
<dbReference type="InterPro" id="IPR050266">
    <property type="entry name" value="AB_hydrolase_sf"/>
</dbReference>
<reference evidence="2 3" key="1">
    <citation type="submission" date="2024-08" db="EMBL/GenBank/DDBJ databases">
        <title>Two novel Cytobacillus novel species.</title>
        <authorList>
            <person name="Liu G."/>
        </authorList>
    </citation>
    <scope>NUCLEOTIDE SEQUENCE [LARGE SCALE GENOMIC DNA]</scope>
    <source>
        <strain evidence="2 3">FJAT-54145</strain>
    </source>
</reference>
<evidence type="ECO:0000313" key="3">
    <source>
        <dbReference type="Proteomes" id="UP001601059"/>
    </source>
</evidence>
<protein>
    <submittedName>
        <fullName evidence="2">Alpha/beta fold hydrolase</fullName>
    </submittedName>
</protein>
<dbReference type="InterPro" id="IPR022742">
    <property type="entry name" value="Hydrolase_4"/>
</dbReference>
<gene>
    <name evidence="2" type="ORF">ACFYKX_04810</name>
</gene>
<dbReference type="EMBL" id="JBIACK010000001">
    <property type="protein sequence ID" value="MFE8699941.1"/>
    <property type="molecule type" value="Genomic_DNA"/>
</dbReference>
<organism evidence="2 3">
    <name type="scientific">Cytobacillus spartinae</name>
    <dbReference type="NCBI Taxonomy" id="3299023"/>
    <lineage>
        <taxon>Bacteria</taxon>
        <taxon>Bacillati</taxon>
        <taxon>Bacillota</taxon>
        <taxon>Bacilli</taxon>
        <taxon>Bacillales</taxon>
        <taxon>Bacillaceae</taxon>
        <taxon>Cytobacillus</taxon>
    </lineage>
</organism>
<dbReference type="GO" id="GO:0016787">
    <property type="term" value="F:hydrolase activity"/>
    <property type="evidence" value="ECO:0007669"/>
    <property type="project" value="UniProtKB-KW"/>
</dbReference>
<feature type="domain" description="Serine aminopeptidase S33" evidence="1">
    <location>
        <begin position="78"/>
        <end position="169"/>
    </location>
</feature>
<sequence>MAAFFRKKHEFTIPDDGISSVETIELGSTQQTILLQGEKQINPVLLVLHGGPSMPLPGVSSRGRDYTIVTNTKELVKHFTVVFWDQRGTGRSYHKDIPAHTMTIDQFVQDANELTDYLRERFSQTKIFLAGHSWGSTIGLELATKCPEKFYSYIGLSQIISWTENDKLALCWMKEEATRRGHKKALAELNSVGEPPFVDSFQQWGILRKWQRNFNTLIYTDEMIKHPGLLGVSKPMFQSEDYTLKDIINTYYYGFKLIYSNRFIQELAERNFMDSVKEVPIPITFIHGKKDFHVHGCLVEEFYNKLHARKGKQFIWMEKSATCFTLKIRD</sequence>
<dbReference type="PANTHER" id="PTHR43798:SF33">
    <property type="entry name" value="HYDROLASE, PUTATIVE (AFU_ORTHOLOGUE AFUA_2G14860)-RELATED"/>
    <property type="match status" value="1"/>
</dbReference>
<name>A0ABW6K700_9BACI</name>
<keyword evidence="2" id="KW-0378">Hydrolase</keyword>
<dbReference type="InterPro" id="IPR029058">
    <property type="entry name" value="AB_hydrolase_fold"/>
</dbReference>
<accession>A0ABW6K700</accession>
<evidence type="ECO:0000313" key="2">
    <source>
        <dbReference type="EMBL" id="MFE8699941.1"/>
    </source>
</evidence>
<dbReference type="Gene3D" id="3.40.50.1820">
    <property type="entry name" value="alpha/beta hydrolase"/>
    <property type="match status" value="1"/>
</dbReference>